<organism evidence="2 3">
    <name type="scientific">Tetrahymena thermophila (strain SB210)</name>
    <dbReference type="NCBI Taxonomy" id="312017"/>
    <lineage>
        <taxon>Eukaryota</taxon>
        <taxon>Sar</taxon>
        <taxon>Alveolata</taxon>
        <taxon>Ciliophora</taxon>
        <taxon>Intramacronucleata</taxon>
        <taxon>Oligohymenophorea</taxon>
        <taxon>Hymenostomatida</taxon>
        <taxon>Tetrahymenina</taxon>
        <taxon>Tetrahymenidae</taxon>
        <taxon>Tetrahymena</taxon>
    </lineage>
</organism>
<evidence type="ECO:0000313" key="2">
    <source>
        <dbReference type="EMBL" id="EAR95932.1"/>
    </source>
</evidence>
<dbReference type="EMBL" id="GG662700">
    <property type="protein sequence ID" value="EAR95932.1"/>
    <property type="molecule type" value="Genomic_DNA"/>
</dbReference>
<evidence type="ECO:0000256" key="1">
    <source>
        <dbReference type="SAM" id="MobiDB-lite"/>
    </source>
</evidence>
<reference evidence="3" key="1">
    <citation type="journal article" date="2006" name="PLoS Biol.">
        <title>Macronuclear genome sequence of the ciliate Tetrahymena thermophila, a model eukaryote.</title>
        <authorList>
            <person name="Eisen J.A."/>
            <person name="Coyne R.S."/>
            <person name="Wu M."/>
            <person name="Wu D."/>
            <person name="Thiagarajan M."/>
            <person name="Wortman J.R."/>
            <person name="Badger J.H."/>
            <person name="Ren Q."/>
            <person name="Amedeo P."/>
            <person name="Jones K.M."/>
            <person name="Tallon L.J."/>
            <person name="Delcher A.L."/>
            <person name="Salzberg S.L."/>
            <person name="Silva J.C."/>
            <person name="Haas B.J."/>
            <person name="Majoros W.H."/>
            <person name="Farzad M."/>
            <person name="Carlton J.M."/>
            <person name="Smith R.K. Jr."/>
            <person name="Garg J."/>
            <person name="Pearlman R.E."/>
            <person name="Karrer K.M."/>
            <person name="Sun L."/>
            <person name="Manning G."/>
            <person name="Elde N.C."/>
            <person name="Turkewitz A.P."/>
            <person name="Asai D.J."/>
            <person name="Wilkes D.E."/>
            <person name="Wang Y."/>
            <person name="Cai H."/>
            <person name="Collins K."/>
            <person name="Stewart B.A."/>
            <person name="Lee S.R."/>
            <person name="Wilamowska K."/>
            <person name="Weinberg Z."/>
            <person name="Ruzzo W.L."/>
            <person name="Wloga D."/>
            <person name="Gaertig J."/>
            <person name="Frankel J."/>
            <person name="Tsao C.-C."/>
            <person name="Gorovsky M.A."/>
            <person name="Keeling P.J."/>
            <person name="Waller R.F."/>
            <person name="Patron N.J."/>
            <person name="Cherry J.M."/>
            <person name="Stover N.A."/>
            <person name="Krieger C.J."/>
            <person name="del Toro C."/>
            <person name="Ryder H.F."/>
            <person name="Williamson S.C."/>
            <person name="Barbeau R.A."/>
            <person name="Hamilton E.P."/>
            <person name="Orias E."/>
        </authorList>
    </citation>
    <scope>NUCLEOTIDE SEQUENCE [LARGE SCALE GENOMIC DNA]</scope>
    <source>
        <strain evidence="3">SB210</strain>
    </source>
</reference>
<dbReference type="OMA" id="IQSEVYT"/>
<feature type="compositionally biased region" description="Polar residues" evidence="1">
    <location>
        <begin position="60"/>
        <end position="85"/>
    </location>
</feature>
<feature type="region of interest" description="Disordered" evidence="1">
    <location>
        <begin position="17"/>
        <end position="86"/>
    </location>
</feature>
<dbReference type="Proteomes" id="UP000009168">
    <property type="component" value="Unassembled WGS sequence"/>
</dbReference>
<feature type="compositionally biased region" description="Polar residues" evidence="1">
    <location>
        <begin position="17"/>
        <end position="30"/>
    </location>
</feature>
<gene>
    <name evidence="2" type="ORF">TTHERM_00820690</name>
</gene>
<dbReference type="GeneID" id="7838394"/>
<dbReference type="InParanoid" id="Q23H76"/>
<dbReference type="RefSeq" id="XP_001016177.1">
    <property type="nucleotide sequence ID" value="XM_001016177.1"/>
</dbReference>
<protein>
    <submittedName>
        <fullName evidence="2">Uncharacterized protein</fullName>
    </submittedName>
</protein>
<keyword evidence="3" id="KW-1185">Reference proteome</keyword>
<dbReference type="KEGG" id="tet:TTHERM_00820690"/>
<name>Q23H76_TETTS</name>
<accession>Q23H76</accession>
<sequence length="190" mass="21465">MSDSDSDMVEEVSFSTAKKNIISGQKQLKQATLAVAPKKKRVRRRNELSDDDENDKKQLKGTNKQQQSEKQLNNKSTNSQPQSLNAKVDQNLLNLINEELPTKKIKQIEGKFKVVERSENKIDKIEPKKLTIQSEVYTAKKDLGQGIKVVFQKSVKQQTAVNSSATNFLQNRLNLSSAKRQPISRIIGTK</sequence>
<dbReference type="HOGENOM" id="CLU_1430714_0_0_1"/>
<dbReference type="AlphaFoldDB" id="Q23H76"/>
<evidence type="ECO:0000313" key="3">
    <source>
        <dbReference type="Proteomes" id="UP000009168"/>
    </source>
</evidence>
<proteinExistence type="predicted"/>